<dbReference type="PROSITE" id="PS01031">
    <property type="entry name" value="SHSP"/>
    <property type="match status" value="1"/>
</dbReference>
<comment type="similarity">
    <text evidence="2 3">Belongs to the small heat shock protein (HSP20) family.</text>
</comment>
<proteinExistence type="inferred from homology"/>
<name>A0A402B0W0_9CHLR</name>
<dbReference type="CDD" id="cd06464">
    <property type="entry name" value="ACD_sHsps-like"/>
    <property type="match status" value="1"/>
</dbReference>
<dbReference type="AlphaFoldDB" id="A0A402B0W0"/>
<dbReference type="EMBL" id="BIFT01000001">
    <property type="protein sequence ID" value="GCE24990.1"/>
    <property type="molecule type" value="Genomic_DNA"/>
</dbReference>
<dbReference type="Gene3D" id="2.60.40.790">
    <property type="match status" value="1"/>
</dbReference>
<evidence type="ECO:0000313" key="5">
    <source>
        <dbReference type="EMBL" id="GCE24990.1"/>
    </source>
</evidence>
<evidence type="ECO:0000313" key="6">
    <source>
        <dbReference type="Proteomes" id="UP000287171"/>
    </source>
</evidence>
<dbReference type="GO" id="GO:0009408">
    <property type="term" value="P:response to heat"/>
    <property type="evidence" value="ECO:0007669"/>
    <property type="project" value="InterPro"/>
</dbReference>
<gene>
    <name evidence="5" type="ORF">KDA_04740</name>
</gene>
<evidence type="ECO:0000256" key="3">
    <source>
        <dbReference type="RuleBase" id="RU003616"/>
    </source>
</evidence>
<reference evidence="6" key="1">
    <citation type="submission" date="2018-12" db="EMBL/GenBank/DDBJ databases">
        <title>Tengunoibacter tsumagoiensis gen. nov., sp. nov., Dictyobacter kobayashii sp. nov., D. alpinus sp. nov., and D. joshuensis sp. nov. and description of Dictyobacteraceae fam. nov. within the order Ktedonobacterales isolated from Tengu-no-mugimeshi.</title>
        <authorList>
            <person name="Wang C.M."/>
            <person name="Zheng Y."/>
            <person name="Sakai Y."/>
            <person name="Toyoda A."/>
            <person name="Minakuchi Y."/>
            <person name="Abe K."/>
            <person name="Yokota A."/>
            <person name="Yabe S."/>
        </authorList>
    </citation>
    <scope>NUCLEOTIDE SEQUENCE [LARGE SCALE GENOMIC DNA]</scope>
    <source>
        <strain evidence="6">Uno16</strain>
    </source>
</reference>
<dbReference type="InterPro" id="IPR002068">
    <property type="entry name" value="A-crystallin/Hsp20_dom"/>
</dbReference>
<dbReference type="SUPFAM" id="SSF49764">
    <property type="entry name" value="HSP20-like chaperones"/>
    <property type="match status" value="1"/>
</dbReference>
<organism evidence="5 6">
    <name type="scientific">Dictyobacter alpinus</name>
    <dbReference type="NCBI Taxonomy" id="2014873"/>
    <lineage>
        <taxon>Bacteria</taxon>
        <taxon>Bacillati</taxon>
        <taxon>Chloroflexota</taxon>
        <taxon>Ktedonobacteria</taxon>
        <taxon>Ktedonobacterales</taxon>
        <taxon>Dictyobacteraceae</taxon>
        <taxon>Dictyobacter</taxon>
    </lineage>
</organism>
<dbReference type="Proteomes" id="UP000287171">
    <property type="component" value="Unassembled WGS sequence"/>
</dbReference>
<dbReference type="RefSeq" id="WP_161981874.1">
    <property type="nucleotide sequence ID" value="NZ_BIFT01000001.1"/>
</dbReference>
<evidence type="ECO:0000256" key="1">
    <source>
        <dbReference type="ARBA" id="ARBA00023016"/>
    </source>
</evidence>
<feature type="domain" description="SHSP" evidence="4">
    <location>
        <begin position="33"/>
        <end position="146"/>
    </location>
</feature>
<keyword evidence="6" id="KW-1185">Reference proteome</keyword>
<dbReference type="PANTHER" id="PTHR46733">
    <property type="entry name" value="26.5 KDA HEAT SHOCK PROTEIN, MITOCHONDRIAL"/>
    <property type="match status" value="1"/>
</dbReference>
<sequence>MANITRYNPFNEAVSLRDAMDRLFEDSFISPRVASTVSNRGLAANLYETAEGFVLQLPMPGVNVDSVDITVQQDVISLKWETKVQVPEGANVHWNGFQSGRYQQSITLPAPINAERVEANYADGILTLQLPKAEHAKARNIKINAR</sequence>
<keyword evidence="1" id="KW-0346">Stress response</keyword>
<protein>
    <submittedName>
        <fullName evidence="5">Heat-shock protein Hsp20</fullName>
    </submittedName>
</protein>
<dbReference type="PANTHER" id="PTHR46733:SF4">
    <property type="entry name" value="HEAT SHOCK PROTEIN 21, CHLOROPLASTIC"/>
    <property type="match status" value="1"/>
</dbReference>
<evidence type="ECO:0000256" key="2">
    <source>
        <dbReference type="PROSITE-ProRule" id="PRU00285"/>
    </source>
</evidence>
<comment type="caution">
    <text evidence="5">The sequence shown here is derived from an EMBL/GenBank/DDBJ whole genome shotgun (WGS) entry which is preliminary data.</text>
</comment>
<evidence type="ECO:0000259" key="4">
    <source>
        <dbReference type="PROSITE" id="PS01031"/>
    </source>
</evidence>
<dbReference type="Pfam" id="PF00011">
    <property type="entry name" value="HSP20"/>
    <property type="match status" value="1"/>
</dbReference>
<dbReference type="InterPro" id="IPR044587">
    <property type="entry name" value="HSP21-like"/>
</dbReference>
<accession>A0A402B0W0</accession>
<dbReference type="InterPro" id="IPR008978">
    <property type="entry name" value="HSP20-like_chaperone"/>
</dbReference>